<dbReference type="InParanoid" id="A0A165MFV0"/>
<feature type="compositionally biased region" description="Low complexity" evidence="1">
    <location>
        <begin position="233"/>
        <end position="244"/>
    </location>
</feature>
<evidence type="ECO:0000256" key="1">
    <source>
        <dbReference type="SAM" id="MobiDB-lite"/>
    </source>
</evidence>
<feature type="compositionally biased region" description="Low complexity" evidence="1">
    <location>
        <begin position="315"/>
        <end position="326"/>
    </location>
</feature>
<keyword evidence="3" id="KW-1185">Reference proteome</keyword>
<dbReference type="Proteomes" id="UP000076761">
    <property type="component" value="Unassembled WGS sequence"/>
</dbReference>
<feature type="region of interest" description="Disordered" evidence="1">
    <location>
        <begin position="209"/>
        <end position="247"/>
    </location>
</feature>
<feature type="non-terminal residue" evidence="2">
    <location>
        <position position="377"/>
    </location>
</feature>
<name>A0A165MFV0_9AGAM</name>
<dbReference type="EMBL" id="KV425692">
    <property type="protein sequence ID" value="KZT18282.1"/>
    <property type="molecule type" value="Genomic_DNA"/>
</dbReference>
<gene>
    <name evidence="2" type="ORF">NEOLEDRAFT_1184412</name>
</gene>
<feature type="compositionally biased region" description="Polar residues" evidence="1">
    <location>
        <begin position="218"/>
        <end position="228"/>
    </location>
</feature>
<dbReference type="AlphaFoldDB" id="A0A165MFV0"/>
<proteinExistence type="predicted"/>
<evidence type="ECO:0000313" key="3">
    <source>
        <dbReference type="Proteomes" id="UP000076761"/>
    </source>
</evidence>
<dbReference type="STRING" id="1314782.A0A165MFV0"/>
<organism evidence="2 3">
    <name type="scientific">Neolentinus lepideus HHB14362 ss-1</name>
    <dbReference type="NCBI Taxonomy" id="1314782"/>
    <lineage>
        <taxon>Eukaryota</taxon>
        <taxon>Fungi</taxon>
        <taxon>Dikarya</taxon>
        <taxon>Basidiomycota</taxon>
        <taxon>Agaricomycotina</taxon>
        <taxon>Agaricomycetes</taxon>
        <taxon>Gloeophyllales</taxon>
        <taxon>Gloeophyllaceae</taxon>
        <taxon>Neolentinus</taxon>
    </lineage>
</organism>
<protein>
    <recommendedName>
        <fullName evidence="4">Fungal-type protein kinase domain-containing protein</fullName>
    </recommendedName>
</protein>
<feature type="compositionally biased region" description="Low complexity" evidence="1">
    <location>
        <begin position="1"/>
        <end position="25"/>
    </location>
</feature>
<sequence length="377" mass="40411">MADLPSSTVQSQHKSSSSPLKASLANRLTYSQRENDLQKEREELATEMSGYFLGPMPIETFLEKFAPAPAATTPELASPEKVFSSMKEVTGETRERSETASNAEVPNKEAGVTQATTATQAPGKADSSRGKEKEAPMYQSFISCVEASQLCLGLRFVDTSSKGKEDLVDKWNLRPDVSVYSTDAPGPPDRTSWQHMEMCIEMKDQVHEDPFSDPPRRTTFNAATSDTSAVEPGGDTTGTAITADVPPADAQIAANDSSAGTSIKDQIHEGPFTDPARCIASATAPTSAEPDGKTTGTAIEADVSRADDQILVNDSSTGTSETGQTTKPSSSARFSAEALRRSEAHDRGSRYASPYAFERDTDSGTRTRAQISDYARL</sequence>
<feature type="compositionally biased region" description="Basic and acidic residues" evidence="1">
    <location>
        <begin position="33"/>
        <end position="43"/>
    </location>
</feature>
<feature type="compositionally biased region" description="Basic and acidic residues" evidence="1">
    <location>
        <begin position="89"/>
        <end position="98"/>
    </location>
</feature>
<feature type="region of interest" description="Disordered" evidence="1">
    <location>
        <begin position="283"/>
        <end position="377"/>
    </location>
</feature>
<accession>A0A165MFV0</accession>
<feature type="compositionally biased region" description="Basic and acidic residues" evidence="1">
    <location>
        <begin position="338"/>
        <end position="349"/>
    </location>
</feature>
<feature type="region of interest" description="Disordered" evidence="1">
    <location>
        <begin position="1"/>
        <end position="43"/>
    </location>
</feature>
<reference evidence="2 3" key="1">
    <citation type="journal article" date="2016" name="Mol. Biol. Evol.">
        <title>Comparative Genomics of Early-Diverging Mushroom-Forming Fungi Provides Insights into the Origins of Lignocellulose Decay Capabilities.</title>
        <authorList>
            <person name="Nagy L.G."/>
            <person name="Riley R."/>
            <person name="Tritt A."/>
            <person name="Adam C."/>
            <person name="Daum C."/>
            <person name="Floudas D."/>
            <person name="Sun H."/>
            <person name="Yadav J.S."/>
            <person name="Pangilinan J."/>
            <person name="Larsson K.H."/>
            <person name="Matsuura K."/>
            <person name="Barry K."/>
            <person name="Labutti K."/>
            <person name="Kuo R."/>
            <person name="Ohm R.A."/>
            <person name="Bhattacharya S.S."/>
            <person name="Shirouzu T."/>
            <person name="Yoshinaga Y."/>
            <person name="Martin F.M."/>
            <person name="Grigoriev I.V."/>
            <person name="Hibbett D.S."/>
        </authorList>
    </citation>
    <scope>NUCLEOTIDE SEQUENCE [LARGE SCALE GENOMIC DNA]</scope>
    <source>
        <strain evidence="2 3">HHB14362 ss-1</strain>
    </source>
</reference>
<evidence type="ECO:0008006" key="4">
    <source>
        <dbReference type="Google" id="ProtNLM"/>
    </source>
</evidence>
<evidence type="ECO:0000313" key="2">
    <source>
        <dbReference type="EMBL" id="KZT18282.1"/>
    </source>
</evidence>
<feature type="region of interest" description="Disordered" evidence="1">
    <location>
        <begin position="71"/>
        <end position="133"/>
    </location>
</feature>